<feature type="binding site" evidence="12">
    <location>
        <position position="206"/>
    </location>
    <ligand>
        <name>Mg(2+)</name>
        <dbReference type="ChEBI" id="CHEBI:18420"/>
    </ligand>
</feature>
<dbReference type="EC" id="2.7.1.95" evidence="2"/>
<protein>
    <recommendedName>
        <fullName evidence="3">Aminoglycoside 3'-phosphotransferase</fullName>
        <ecNumber evidence="2">2.7.1.95</ecNumber>
    </recommendedName>
</protein>
<dbReference type="GO" id="GO:0046677">
    <property type="term" value="P:response to antibiotic"/>
    <property type="evidence" value="ECO:0007669"/>
    <property type="project" value="UniProtKB-KW"/>
</dbReference>
<evidence type="ECO:0000256" key="12">
    <source>
        <dbReference type="PIRSR" id="PIRSR000706-2"/>
    </source>
</evidence>
<evidence type="ECO:0000256" key="9">
    <source>
        <dbReference type="ARBA" id="ARBA00048925"/>
    </source>
</evidence>
<evidence type="ECO:0000256" key="10">
    <source>
        <dbReference type="PIRNR" id="PIRNR000706"/>
    </source>
</evidence>
<keyword evidence="4 10" id="KW-0808">Transferase</keyword>
<dbReference type="CDD" id="cd05150">
    <property type="entry name" value="APH"/>
    <property type="match status" value="1"/>
</dbReference>
<keyword evidence="12" id="KW-0479">Metal-binding</keyword>
<dbReference type="GO" id="GO:0008910">
    <property type="term" value="F:kanamycin kinase activity"/>
    <property type="evidence" value="ECO:0007669"/>
    <property type="project" value="UniProtKB-EC"/>
</dbReference>
<dbReference type="InterPro" id="IPR011009">
    <property type="entry name" value="Kinase-like_dom_sf"/>
</dbReference>
<dbReference type="GO" id="GO:0046872">
    <property type="term" value="F:metal ion binding"/>
    <property type="evidence" value="ECO:0007669"/>
    <property type="project" value="UniProtKB-KW"/>
</dbReference>
<feature type="active site" description="Proton acceptor" evidence="11">
    <location>
        <position position="188"/>
    </location>
</feature>
<keyword evidence="8 10" id="KW-0046">Antibiotic resistance</keyword>
<feature type="domain" description="Aminoglycoside phosphotransferase" evidence="13">
    <location>
        <begin position="20"/>
        <end position="254"/>
    </location>
</feature>
<sequence>MTPLFDLKHILNQYFRNYEVLPIPGGATAACLYKIITKTKGTYILKTQPANAASYSLCSEKQNYEWLLNKVPVPAVAFFYTTGSEELLCVSELSGKTLEAYIGELNTEEIVTRYARALKLLHSLPIDSAAQVQPLDTIISKARFNLDNSLMDMDDLQPENRYSTASQLFYRLLELKPSDHELVFTHGDYSLDNIIFHEDRLSGFIDIGGGGVADKYRDIAIAVRNIQDHFDDDLVSLFCHEYGMSGLDERKMKFYRLLDEFF</sequence>
<dbReference type="Gene3D" id="3.90.1200.10">
    <property type="match status" value="1"/>
</dbReference>
<proteinExistence type="inferred from homology"/>
<dbReference type="PIRSF" id="PIRSF000706">
    <property type="entry name" value="Kanamycin_kin"/>
    <property type="match status" value="1"/>
</dbReference>
<evidence type="ECO:0000256" key="6">
    <source>
        <dbReference type="ARBA" id="ARBA00022777"/>
    </source>
</evidence>
<dbReference type="Gene3D" id="3.30.200.20">
    <property type="entry name" value="Phosphorylase Kinase, domain 1"/>
    <property type="match status" value="1"/>
</dbReference>
<evidence type="ECO:0000256" key="2">
    <source>
        <dbReference type="ARBA" id="ARBA00012193"/>
    </source>
</evidence>
<dbReference type="AlphaFoldDB" id="A0AAE3IIU0"/>
<dbReference type="InterPro" id="IPR024165">
    <property type="entry name" value="Kan/Strep_kinase"/>
</dbReference>
<evidence type="ECO:0000256" key="4">
    <source>
        <dbReference type="ARBA" id="ARBA00022679"/>
    </source>
</evidence>
<keyword evidence="12" id="KW-0460">Magnesium</keyword>
<keyword evidence="7 10" id="KW-0067">ATP-binding</keyword>
<dbReference type="Proteomes" id="UP001209317">
    <property type="component" value="Unassembled WGS sequence"/>
</dbReference>
<comment type="caution">
    <text evidence="14">The sequence shown here is derived from an EMBL/GenBank/DDBJ whole genome shotgun (WGS) entry which is preliminary data.</text>
</comment>
<evidence type="ECO:0000259" key="13">
    <source>
        <dbReference type="Pfam" id="PF01636"/>
    </source>
</evidence>
<dbReference type="InterPro" id="IPR002575">
    <property type="entry name" value="Aminoglycoside_PTrfase"/>
</dbReference>
<evidence type="ECO:0000256" key="3">
    <source>
        <dbReference type="ARBA" id="ARBA00017903"/>
    </source>
</evidence>
<name>A0AAE3IIU0_9BACT</name>
<keyword evidence="15" id="KW-1185">Reference proteome</keyword>
<dbReference type="RefSeq" id="WP_263036390.1">
    <property type="nucleotide sequence ID" value="NZ_JAOTPL010000001.1"/>
</dbReference>
<evidence type="ECO:0000256" key="8">
    <source>
        <dbReference type="ARBA" id="ARBA00023251"/>
    </source>
</evidence>
<dbReference type="EMBL" id="JAOTPL010000001">
    <property type="protein sequence ID" value="MCU7692902.1"/>
    <property type="molecule type" value="Genomic_DNA"/>
</dbReference>
<dbReference type="GO" id="GO:0005524">
    <property type="term" value="F:ATP binding"/>
    <property type="evidence" value="ECO:0007669"/>
    <property type="project" value="UniProtKB-KW"/>
</dbReference>
<gene>
    <name evidence="14" type="ORF">OD355_00040</name>
</gene>
<dbReference type="PANTHER" id="PTHR21310">
    <property type="entry name" value="AMINOGLYCOSIDE PHOSPHOTRANSFERASE-RELATED-RELATED"/>
    <property type="match status" value="1"/>
</dbReference>
<evidence type="ECO:0000256" key="7">
    <source>
        <dbReference type="ARBA" id="ARBA00022840"/>
    </source>
</evidence>
<accession>A0AAE3IIU0</accession>
<dbReference type="PANTHER" id="PTHR21310:SF41">
    <property type="entry name" value="3'-PHOSPHOTRANSFERASE, PUTATIVE-RELATED"/>
    <property type="match status" value="1"/>
</dbReference>
<keyword evidence="6 10" id="KW-0418">Kinase</keyword>
<evidence type="ECO:0000256" key="1">
    <source>
        <dbReference type="ARBA" id="ARBA00006219"/>
    </source>
</evidence>
<organism evidence="14 15">
    <name type="scientific">Haoranjiania flava</name>
    <dbReference type="NCBI Taxonomy" id="1856322"/>
    <lineage>
        <taxon>Bacteria</taxon>
        <taxon>Pseudomonadati</taxon>
        <taxon>Bacteroidota</taxon>
        <taxon>Chitinophagia</taxon>
        <taxon>Chitinophagales</taxon>
        <taxon>Chitinophagaceae</taxon>
        <taxon>Haoranjiania</taxon>
    </lineage>
</organism>
<evidence type="ECO:0000313" key="15">
    <source>
        <dbReference type="Proteomes" id="UP001209317"/>
    </source>
</evidence>
<keyword evidence="5 10" id="KW-0547">Nucleotide-binding</keyword>
<reference evidence="14" key="1">
    <citation type="submission" date="2022-10" db="EMBL/GenBank/DDBJ databases">
        <authorList>
            <person name="Kim H.S."/>
            <person name="Kim J.-S."/>
            <person name="Suh M.K."/>
            <person name="Eom M.K."/>
            <person name="Lee J.-S."/>
        </authorList>
    </citation>
    <scope>NUCLEOTIDE SEQUENCE</scope>
    <source>
        <strain evidence="14">LIP-5</strain>
    </source>
</reference>
<dbReference type="SUPFAM" id="SSF56112">
    <property type="entry name" value="Protein kinase-like (PK-like)"/>
    <property type="match status" value="1"/>
</dbReference>
<dbReference type="Pfam" id="PF01636">
    <property type="entry name" value="APH"/>
    <property type="match status" value="1"/>
</dbReference>
<dbReference type="NCBIfam" id="NF033068">
    <property type="entry name" value="APH_3p"/>
    <property type="match status" value="1"/>
</dbReference>
<comment type="similarity">
    <text evidence="1 10">Belongs to the aminoglycoside phosphotransferase family.</text>
</comment>
<evidence type="ECO:0000256" key="11">
    <source>
        <dbReference type="PIRSR" id="PIRSR000706-1"/>
    </source>
</evidence>
<feature type="binding site" evidence="12">
    <location>
        <position position="193"/>
    </location>
    <ligand>
        <name>Mg(2+)</name>
        <dbReference type="ChEBI" id="CHEBI:18420"/>
    </ligand>
</feature>
<evidence type="ECO:0000313" key="14">
    <source>
        <dbReference type="EMBL" id="MCU7692902.1"/>
    </source>
</evidence>
<dbReference type="InterPro" id="IPR051678">
    <property type="entry name" value="AGP_Transferase"/>
</dbReference>
<comment type="catalytic activity">
    <reaction evidence="9">
        <text>kanamycin A + ATP = kanamycin 3'-phosphate + ADP + H(+)</text>
        <dbReference type="Rhea" id="RHEA:24256"/>
        <dbReference type="ChEBI" id="CHEBI:15378"/>
        <dbReference type="ChEBI" id="CHEBI:30616"/>
        <dbReference type="ChEBI" id="CHEBI:57909"/>
        <dbReference type="ChEBI" id="CHEBI:58214"/>
        <dbReference type="ChEBI" id="CHEBI:456216"/>
        <dbReference type="EC" id="2.7.1.95"/>
    </reaction>
</comment>
<evidence type="ECO:0000256" key="5">
    <source>
        <dbReference type="ARBA" id="ARBA00022741"/>
    </source>
</evidence>